<protein>
    <submittedName>
        <fullName evidence="1">Uncharacterized protein</fullName>
    </submittedName>
</protein>
<evidence type="ECO:0000313" key="1">
    <source>
        <dbReference type="EMBL" id="CAD8096666.1"/>
    </source>
</evidence>
<comment type="caution">
    <text evidence="1">The sequence shown here is derived from an EMBL/GenBank/DDBJ whole genome shotgun (WGS) entry which is preliminary data.</text>
</comment>
<dbReference type="AlphaFoldDB" id="A0A8S1P175"/>
<dbReference type="EMBL" id="CAJJDN010000067">
    <property type="protein sequence ID" value="CAD8096666.1"/>
    <property type="molecule type" value="Genomic_DNA"/>
</dbReference>
<evidence type="ECO:0000313" key="2">
    <source>
        <dbReference type="Proteomes" id="UP000692954"/>
    </source>
</evidence>
<gene>
    <name evidence="1" type="ORF">PSON_ATCC_30995.1.T0670008</name>
</gene>
<dbReference type="Proteomes" id="UP000692954">
    <property type="component" value="Unassembled WGS sequence"/>
</dbReference>
<reference evidence="1" key="1">
    <citation type="submission" date="2021-01" db="EMBL/GenBank/DDBJ databases">
        <authorList>
            <consortium name="Genoscope - CEA"/>
            <person name="William W."/>
        </authorList>
    </citation>
    <scope>NUCLEOTIDE SEQUENCE</scope>
</reference>
<proteinExistence type="predicted"/>
<sequence>MKIYFSTHQFIKLIIILKEIQLENQQTYEFNGKERLFSYILNEEDDLEIILLRNRNNEYLYHDKNYLQDGEIIMNKNQFKLSQIFQIAFNYINLINKPILFNVSLIKIVQQYKF</sequence>
<organism evidence="1 2">
    <name type="scientific">Paramecium sonneborni</name>
    <dbReference type="NCBI Taxonomy" id="65129"/>
    <lineage>
        <taxon>Eukaryota</taxon>
        <taxon>Sar</taxon>
        <taxon>Alveolata</taxon>
        <taxon>Ciliophora</taxon>
        <taxon>Intramacronucleata</taxon>
        <taxon>Oligohymenophorea</taxon>
        <taxon>Peniculida</taxon>
        <taxon>Parameciidae</taxon>
        <taxon>Paramecium</taxon>
    </lineage>
</organism>
<name>A0A8S1P175_9CILI</name>
<keyword evidence="2" id="KW-1185">Reference proteome</keyword>
<accession>A0A8S1P175</accession>